<accession>A0ABP6Z1W1</accession>
<gene>
    <name evidence="1" type="ORF">GCM10022295_90340</name>
</gene>
<organism evidence="1 2">
    <name type="scientific">Streptomyces osmaniensis</name>
    <dbReference type="NCBI Taxonomy" id="593134"/>
    <lineage>
        <taxon>Bacteria</taxon>
        <taxon>Bacillati</taxon>
        <taxon>Actinomycetota</taxon>
        <taxon>Actinomycetes</taxon>
        <taxon>Kitasatosporales</taxon>
        <taxon>Streptomycetaceae</taxon>
        <taxon>Streptomyces</taxon>
    </lineage>
</organism>
<dbReference type="EMBL" id="BAABCE010000036">
    <property type="protein sequence ID" value="GAA3595011.1"/>
    <property type="molecule type" value="Genomic_DNA"/>
</dbReference>
<sequence length="46" mass="4880">MNRQPDNLTVSFVHPVFGNPSTIPAVAGNPKVSERDTSAAVYLAPN</sequence>
<protein>
    <submittedName>
        <fullName evidence="1">Uncharacterized protein</fullName>
    </submittedName>
</protein>
<evidence type="ECO:0000313" key="1">
    <source>
        <dbReference type="EMBL" id="GAA3595011.1"/>
    </source>
</evidence>
<keyword evidence="2" id="KW-1185">Reference proteome</keyword>
<name>A0ABP6Z1W1_9ACTN</name>
<dbReference type="Proteomes" id="UP001500707">
    <property type="component" value="Unassembled WGS sequence"/>
</dbReference>
<evidence type="ECO:0000313" key="2">
    <source>
        <dbReference type="Proteomes" id="UP001500707"/>
    </source>
</evidence>
<proteinExistence type="predicted"/>
<reference evidence="2" key="1">
    <citation type="journal article" date="2019" name="Int. J. Syst. Evol. Microbiol.">
        <title>The Global Catalogue of Microorganisms (GCM) 10K type strain sequencing project: providing services to taxonomists for standard genome sequencing and annotation.</title>
        <authorList>
            <consortium name="The Broad Institute Genomics Platform"/>
            <consortium name="The Broad Institute Genome Sequencing Center for Infectious Disease"/>
            <person name="Wu L."/>
            <person name="Ma J."/>
        </authorList>
    </citation>
    <scope>NUCLEOTIDE SEQUENCE [LARGE SCALE GENOMIC DNA]</scope>
    <source>
        <strain evidence="2">JCM 17656</strain>
    </source>
</reference>
<comment type="caution">
    <text evidence="1">The sequence shown here is derived from an EMBL/GenBank/DDBJ whole genome shotgun (WGS) entry which is preliminary data.</text>
</comment>